<dbReference type="STRING" id="337097.BHF71_03765"/>
<evidence type="ECO:0000313" key="2">
    <source>
        <dbReference type="Proteomes" id="UP000243739"/>
    </source>
</evidence>
<dbReference type="AlphaFoldDB" id="A0A1D2YSG5"/>
<dbReference type="OrthoDB" id="9783544at2"/>
<name>A0A1D2YSG5_9BACI</name>
<comment type="caution">
    <text evidence="1">The sequence shown here is derived from an EMBL/GenBank/DDBJ whole genome shotgun (WGS) entry which is preliminary data.</text>
</comment>
<dbReference type="SUPFAM" id="SSF52540">
    <property type="entry name" value="P-loop containing nucleoside triphosphate hydrolases"/>
    <property type="match status" value="1"/>
</dbReference>
<sequence length="334" mass="38040">MGYQTISIIGLSKNAGKTTLLNHLIKKYQREMIKIGITTIGVDGEQEDGWTGNKKPAILVPEGTIIATVSDGLKIGTARWRILEKLNLHSSIGDIYLAEAIQEGTVKLLGIPSTEDISHLSSRFEDFGTKRLLVDGAYDRLSSANPLITDSTYLVIGASLHRQELIFWKKVEEKIRPFFYDKVKDEKILTLIQSWEKEQKIIIMQGDKIKTFPAAYLFTNDIIEELEWMLLPGVLTDRLLMKMIQEKKIFNIVLQNGLKSFVSSTLEEKWQRLGGSIQVVNSIKINGIAYNPYSPEGYSFSSKLMEEKIEQIVQKYTKETIPIFDVWRDKLKVH</sequence>
<reference evidence="1 2" key="1">
    <citation type="submission" date="2016-09" db="EMBL/GenBank/DDBJ databases">
        <title>Draft genome sequence for the type strain of Vulcanibacillus modesticaldus BR, a strictly anaerobic, moderately thermophilic, and nitrate-reducing bacterium from deep sea-hydrothermal vents of the Mid-Atlantic Ridge.</title>
        <authorList>
            <person name="Abin C.A."/>
            <person name="Hollibaugh J.T."/>
        </authorList>
    </citation>
    <scope>NUCLEOTIDE SEQUENCE [LARGE SCALE GENOMIC DNA]</scope>
    <source>
        <strain evidence="1 2">BR</strain>
    </source>
</reference>
<evidence type="ECO:0000313" key="1">
    <source>
        <dbReference type="EMBL" id="OEF97262.1"/>
    </source>
</evidence>
<organism evidence="1 2">
    <name type="scientific">Vulcanibacillus modesticaldus</name>
    <dbReference type="NCBI Taxonomy" id="337097"/>
    <lineage>
        <taxon>Bacteria</taxon>
        <taxon>Bacillati</taxon>
        <taxon>Bacillota</taxon>
        <taxon>Bacilli</taxon>
        <taxon>Bacillales</taxon>
        <taxon>Bacillaceae</taxon>
        <taxon>Vulcanibacillus</taxon>
    </lineage>
</organism>
<gene>
    <name evidence="1" type="ORF">BHF71_03765</name>
</gene>
<protein>
    <submittedName>
        <fullName evidence="1">Uncharacterized protein</fullName>
    </submittedName>
</protein>
<dbReference type="Proteomes" id="UP000243739">
    <property type="component" value="Unassembled WGS sequence"/>
</dbReference>
<proteinExistence type="predicted"/>
<accession>A0A1D2YSG5</accession>
<dbReference type="EMBL" id="MIJF01000067">
    <property type="protein sequence ID" value="OEF97262.1"/>
    <property type="molecule type" value="Genomic_DNA"/>
</dbReference>
<dbReference type="InterPro" id="IPR027417">
    <property type="entry name" value="P-loop_NTPase"/>
</dbReference>
<dbReference type="RefSeq" id="WP_069657475.1">
    <property type="nucleotide sequence ID" value="NZ_MIJF01000067.1"/>
</dbReference>
<keyword evidence="2" id="KW-1185">Reference proteome</keyword>